<dbReference type="InterPro" id="IPR050585">
    <property type="entry name" value="Xaa-Pro_dipeptidyl-ppase/CocE"/>
</dbReference>
<comment type="caution">
    <text evidence="3">The sequence shown here is derived from an EMBL/GenBank/DDBJ whole genome shotgun (WGS) entry which is preliminary data.</text>
</comment>
<evidence type="ECO:0000259" key="2">
    <source>
        <dbReference type="SMART" id="SM00939"/>
    </source>
</evidence>
<dbReference type="SMART" id="SM00939">
    <property type="entry name" value="PepX_C"/>
    <property type="match status" value="1"/>
</dbReference>
<dbReference type="GeneID" id="79317032"/>
<dbReference type="Gene3D" id="2.60.120.260">
    <property type="entry name" value="Galactose-binding domain-like"/>
    <property type="match status" value="1"/>
</dbReference>
<evidence type="ECO:0000313" key="4">
    <source>
        <dbReference type="Proteomes" id="UP001596547"/>
    </source>
</evidence>
<dbReference type="PANTHER" id="PTHR43056">
    <property type="entry name" value="PEPTIDASE S9 PROLYL OLIGOPEPTIDASE"/>
    <property type="match status" value="1"/>
</dbReference>
<feature type="domain" description="Xaa-Pro dipeptidyl-peptidase C-terminal" evidence="2">
    <location>
        <begin position="289"/>
        <end position="524"/>
    </location>
</feature>
<dbReference type="SUPFAM" id="SSF49785">
    <property type="entry name" value="Galactose-binding domain-like"/>
    <property type="match status" value="1"/>
</dbReference>
<evidence type="ECO:0000256" key="1">
    <source>
        <dbReference type="ARBA" id="ARBA00022801"/>
    </source>
</evidence>
<dbReference type="RefSeq" id="WP_276306384.1">
    <property type="nucleotide sequence ID" value="NZ_CP119993.1"/>
</dbReference>
<dbReference type="InterPro" id="IPR029058">
    <property type="entry name" value="AB_hydrolase_fold"/>
</dbReference>
<dbReference type="InterPro" id="IPR000383">
    <property type="entry name" value="Xaa-Pro-like_dom"/>
</dbReference>
<dbReference type="GO" id="GO:0016787">
    <property type="term" value="F:hydrolase activity"/>
    <property type="evidence" value="ECO:0007669"/>
    <property type="project" value="UniProtKB-KW"/>
</dbReference>
<proteinExistence type="predicted"/>
<dbReference type="Pfam" id="PF02129">
    <property type="entry name" value="Peptidase_S15"/>
    <property type="match status" value="1"/>
</dbReference>
<gene>
    <name evidence="3" type="ORF">ACFQPE_18545</name>
</gene>
<organism evidence="3 4">
    <name type="scientific">Halomarina halobia</name>
    <dbReference type="NCBI Taxonomy" id="3033386"/>
    <lineage>
        <taxon>Archaea</taxon>
        <taxon>Methanobacteriati</taxon>
        <taxon>Methanobacteriota</taxon>
        <taxon>Stenosarchaea group</taxon>
        <taxon>Halobacteria</taxon>
        <taxon>Halobacteriales</taxon>
        <taxon>Natronomonadaceae</taxon>
        <taxon>Halomarina</taxon>
    </lineage>
</organism>
<accession>A0ABD6AEI8</accession>
<reference evidence="3 4" key="1">
    <citation type="journal article" date="2019" name="Int. J. Syst. Evol. Microbiol.">
        <title>The Global Catalogue of Microorganisms (GCM) 10K type strain sequencing project: providing services to taxonomists for standard genome sequencing and annotation.</title>
        <authorList>
            <consortium name="The Broad Institute Genomics Platform"/>
            <consortium name="The Broad Institute Genome Sequencing Center for Infectious Disease"/>
            <person name="Wu L."/>
            <person name="Ma J."/>
        </authorList>
    </citation>
    <scope>NUCLEOTIDE SEQUENCE [LARGE SCALE GENOMIC DNA]</scope>
    <source>
        <strain evidence="3 4">PSR21</strain>
    </source>
</reference>
<keyword evidence="1 3" id="KW-0378">Hydrolase</keyword>
<dbReference type="Proteomes" id="UP001596547">
    <property type="component" value="Unassembled WGS sequence"/>
</dbReference>
<sequence>MKSTATTETTNIVRHPDLLIPAAGEEVAATRYEPIDAGESLPAVLVATPYRKDDRITFGSWEPSLQYIARHGYEVIVVDLVGTGASTGTKEPFTRAEGAELAEVVEWLAEQPWTTGRVGMFGLSYGAWTQYATAAHAPEALEAIVPVAVSPSVFASSCTGGVFNPLKRATWAAQMQATRALPPSRRDDDGRWAGIWQSRLDALRDGTPWLFQFLDHERRDAFWDDRSVAPEEITVPTLAACGYRDVHTGPMVEFFGDIEGPKRLLLGPWRHTMPEQGRECAIDFRRQVVEWFDRFLKDADNGALNYPTVAYWTERNGGWQVGAGLWRGADRWPDVTATGRGALTYTLASDGLIAGETVPGTIERDYEYDHTVGVDSVDRVGSIVNTGVDTNADDARSLTFETDPLDTPVELTGSGAATLRVRATTPEPVVAVRIGDVAPTGRTRMVTGGYLRASHREGHEAPRPLAPDEEVELTVPLKPKSHLFEPDHRMRVAVSAADFPRALPPNEQGTLTVVSRPEARSTVRFPGRTHGGIEFTDTVSLRSPDESVPLRSPYVVDSDTTWVTAREHVNDTVEFRTMEQYTLDLPHARGMTWSNEVVASVAAAEPGTAYLQTETEATLDYPTERVRVETSARVARSTASIATRVSVDEQLLFDERWRRSGR</sequence>
<dbReference type="InterPro" id="IPR013736">
    <property type="entry name" value="Xaa-Pro_dipept_C"/>
</dbReference>
<dbReference type="EMBL" id="JBHTBF010000003">
    <property type="protein sequence ID" value="MFC7318780.1"/>
    <property type="molecule type" value="Genomic_DNA"/>
</dbReference>
<dbReference type="SUPFAM" id="SSF53474">
    <property type="entry name" value="alpha/beta-Hydrolases"/>
    <property type="match status" value="1"/>
</dbReference>
<name>A0ABD6AEI8_9EURY</name>
<dbReference type="InterPro" id="IPR008979">
    <property type="entry name" value="Galactose-bd-like_sf"/>
</dbReference>
<evidence type="ECO:0000313" key="3">
    <source>
        <dbReference type="EMBL" id="MFC7318780.1"/>
    </source>
</evidence>
<dbReference type="InterPro" id="IPR005674">
    <property type="entry name" value="CocE/Ser_esterase"/>
</dbReference>
<dbReference type="AlphaFoldDB" id="A0ABD6AEI8"/>
<keyword evidence="4" id="KW-1185">Reference proteome</keyword>
<dbReference type="Gene3D" id="1.10.3020.10">
    <property type="entry name" value="alpha-amino acid ester hydrolase ( Helical cap domain)"/>
    <property type="match status" value="1"/>
</dbReference>
<dbReference type="PANTHER" id="PTHR43056:SF10">
    <property type="entry name" value="COCE_NOND FAMILY, PUTATIVE (AFU_ORTHOLOGUE AFUA_7G00600)-RELATED"/>
    <property type="match status" value="1"/>
</dbReference>
<protein>
    <submittedName>
        <fullName evidence="3">CocE/NonD family hydrolase</fullName>
    </submittedName>
</protein>
<dbReference type="Gene3D" id="3.40.50.1820">
    <property type="entry name" value="alpha/beta hydrolase"/>
    <property type="match status" value="1"/>
</dbReference>
<dbReference type="Pfam" id="PF08530">
    <property type="entry name" value="PepX_C"/>
    <property type="match status" value="1"/>
</dbReference>
<dbReference type="NCBIfam" id="TIGR00976">
    <property type="entry name" value="CocE_NonD"/>
    <property type="match status" value="1"/>
</dbReference>